<dbReference type="InterPro" id="IPR023346">
    <property type="entry name" value="Lysozyme-like_dom_sf"/>
</dbReference>
<organism evidence="2">
    <name type="scientific">uncultured Caudovirales phage</name>
    <dbReference type="NCBI Taxonomy" id="2100421"/>
    <lineage>
        <taxon>Viruses</taxon>
        <taxon>Duplodnaviria</taxon>
        <taxon>Heunggongvirae</taxon>
        <taxon>Uroviricota</taxon>
        <taxon>Caudoviricetes</taxon>
        <taxon>Peduoviridae</taxon>
        <taxon>Maltschvirus</taxon>
        <taxon>Maltschvirus maltsch</taxon>
    </lineage>
</organism>
<sequence>MKDNFNKCLELLLKHEGGFVNDSRDNGGMTNLGVTIRTWEEWVGHPVSEKEMRSLTPLMVSELYRRKYWDACRANELVSGLDYCVFDVAVNSGVGRAIKLLQQTVGATPDGGFGAITFALVNQASNNPANVIALFSARRMEFLQTLKSFPIFGKGWSKRVAEVKEKAMRMIISVV</sequence>
<dbReference type="CDD" id="cd13926">
    <property type="entry name" value="N-acetylmuramidase_GH108"/>
    <property type="match status" value="1"/>
</dbReference>
<accession>A0A6J5KMF8</accession>
<reference evidence="2" key="1">
    <citation type="submission" date="2020-04" db="EMBL/GenBank/DDBJ databases">
        <authorList>
            <person name="Chiriac C."/>
            <person name="Salcher M."/>
            <person name="Ghai R."/>
            <person name="Kavagutti S V."/>
        </authorList>
    </citation>
    <scope>NUCLEOTIDE SEQUENCE</scope>
</reference>
<gene>
    <name evidence="2" type="ORF">UFOVP11_7</name>
</gene>
<feature type="domain" description="TtsA-like Glycoside hydrolase family 108" evidence="1">
    <location>
        <begin position="10"/>
        <end position="93"/>
    </location>
</feature>
<proteinExistence type="predicted"/>
<evidence type="ECO:0000259" key="1">
    <source>
        <dbReference type="Pfam" id="PF05838"/>
    </source>
</evidence>
<evidence type="ECO:0000313" key="2">
    <source>
        <dbReference type="EMBL" id="CAB4121409.1"/>
    </source>
</evidence>
<name>A0A6J5KMF8_9CAUD</name>
<dbReference type="Gene3D" id="1.20.141.10">
    <property type="entry name" value="Chitosanase, subunit A, domain 1"/>
    <property type="match status" value="1"/>
</dbReference>
<protein>
    <recommendedName>
        <fullName evidence="1">TtsA-like Glycoside hydrolase family 108 domain-containing protein</fullName>
    </recommendedName>
</protein>
<dbReference type="Pfam" id="PF05838">
    <property type="entry name" value="Glyco_hydro_108"/>
    <property type="match status" value="1"/>
</dbReference>
<dbReference type="SUPFAM" id="SSF53955">
    <property type="entry name" value="Lysozyme-like"/>
    <property type="match status" value="1"/>
</dbReference>
<dbReference type="InterPro" id="IPR008565">
    <property type="entry name" value="TtsA-like_GH18_dom"/>
</dbReference>
<dbReference type="EMBL" id="LR796147">
    <property type="protein sequence ID" value="CAB4121409.1"/>
    <property type="molecule type" value="Genomic_DNA"/>
</dbReference>